<dbReference type="PANTHER" id="PTHR47023">
    <property type="entry name" value="SEX PEPTIDE RECEPTOR"/>
    <property type="match status" value="1"/>
</dbReference>
<keyword evidence="5 6" id="KW-0472">Membrane</keyword>
<name>A0A443RIG9_9ACAR</name>
<dbReference type="CDD" id="cd14978">
    <property type="entry name" value="7tmA_FMRFamide_R-like"/>
    <property type="match status" value="1"/>
</dbReference>
<evidence type="ECO:0000256" key="5">
    <source>
        <dbReference type="ARBA" id="ARBA00023136"/>
    </source>
</evidence>
<reference evidence="8 9" key="1">
    <citation type="journal article" date="2018" name="Gigascience">
        <title>Genomes of trombidid mites reveal novel predicted allergens and laterally-transferred genes associated with secondary metabolism.</title>
        <authorList>
            <person name="Dong X."/>
            <person name="Chaisiri K."/>
            <person name="Xia D."/>
            <person name="Armstrong S.D."/>
            <person name="Fang Y."/>
            <person name="Donnelly M.J."/>
            <person name="Kadowaki T."/>
            <person name="McGarry J.W."/>
            <person name="Darby A.C."/>
            <person name="Makepeace B.L."/>
        </authorList>
    </citation>
    <scope>NUCLEOTIDE SEQUENCE [LARGE SCALE GENOMIC DNA]</scope>
    <source>
        <strain evidence="8">UoL-WK</strain>
    </source>
</reference>
<evidence type="ECO:0000256" key="3">
    <source>
        <dbReference type="ARBA" id="ARBA00022692"/>
    </source>
</evidence>
<comment type="caution">
    <text evidence="8">The sequence shown here is derived from an EMBL/GenBank/DDBJ whole genome shotgun (WGS) entry which is preliminary data.</text>
</comment>
<comment type="subcellular location">
    <subcellularLocation>
        <location evidence="1">Membrane</location>
    </subcellularLocation>
</comment>
<organism evidence="8 9">
    <name type="scientific">Dinothrombium tinctorium</name>
    <dbReference type="NCBI Taxonomy" id="1965070"/>
    <lineage>
        <taxon>Eukaryota</taxon>
        <taxon>Metazoa</taxon>
        <taxon>Ecdysozoa</taxon>
        <taxon>Arthropoda</taxon>
        <taxon>Chelicerata</taxon>
        <taxon>Arachnida</taxon>
        <taxon>Acari</taxon>
        <taxon>Acariformes</taxon>
        <taxon>Trombidiformes</taxon>
        <taxon>Prostigmata</taxon>
        <taxon>Anystina</taxon>
        <taxon>Parasitengona</taxon>
        <taxon>Trombidioidea</taxon>
        <taxon>Trombidiidae</taxon>
        <taxon>Dinothrombium</taxon>
    </lineage>
</organism>
<gene>
    <name evidence="8" type="ORF">B4U79_00104</name>
</gene>
<dbReference type="Gene3D" id="1.20.1070.10">
    <property type="entry name" value="Rhodopsin 7-helix transmembrane proteins"/>
    <property type="match status" value="1"/>
</dbReference>
<dbReference type="InterPro" id="IPR053071">
    <property type="entry name" value="GPCR1-related_rcpt"/>
</dbReference>
<protein>
    <submittedName>
        <fullName evidence="8">Sex peptide receptor-like protein</fullName>
    </submittedName>
</protein>
<dbReference type="PROSITE" id="PS50262">
    <property type="entry name" value="G_PROTEIN_RECEP_F1_2"/>
    <property type="match status" value="1"/>
</dbReference>
<comment type="similarity">
    <text evidence="2">Belongs to the G-protein coupled receptor 1 family.</text>
</comment>
<dbReference type="EMBL" id="NCKU01000552">
    <property type="protein sequence ID" value="RWS15076.1"/>
    <property type="molecule type" value="Genomic_DNA"/>
</dbReference>
<sequence>MTTTIFNELFNTQTTEIAIKIDSKDGIESDTPYALKVDANETSVFGNNTNKIPSASELQNLLNATGDVPIEYLIIMFGYIMPFLLIITIVANTLIVVVLSQRHMRTPTNLVLLAMAISDLLTLLFPAPWYFYMFTLGNHSKILYPIAACYSFHCMIEVIPAFFHTASIWLTLVLAGQRYIYVCHPTVANSWCTVPRVIRAMFFVFILAFLHQSTRFFDRSFSPVQFEWKNSSHWGCAYSTASWVNSVFTETVYFTCYYGFRIIFVHIGPCAALVVLNVLLFKALKAAQKKRDKLFKENRKSECKKLRDSNCTTLMLIVVVTVFLATEIPLAVTTVLHVAQNVLDLLIADYKTLNSTILFTNFFIMLSYPVNFAIYCGMSRQFRETFKELFLFGNVTTRREGSTRYSVANGPRTSTNETVL</sequence>
<keyword evidence="8" id="KW-0675">Receptor</keyword>
<evidence type="ECO:0000256" key="2">
    <source>
        <dbReference type="ARBA" id="ARBA00010663"/>
    </source>
</evidence>
<dbReference type="AlphaFoldDB" id="A0A443RIG9"/>
<feature type="transmembrane region" description="Helical" evidence="6">
    <location>
        <begin position="197"/>
        <end position="214"/>
    </location>
</feature>
<dbReference type="SUPFAM" id="SSF81321">
    <property type="entry name" value="Family A G protein-coupled receptor-like"/>
    <property type="match status" value="1"/>
</dbReference>
<feature type="transmembrane region" description="Helical" evidence="6">
    <location>
        <begin position="72"/>
        <end position="98"/>
    </location>
</feature>
<evidence type="ECO:0000256" key="6">
    <source>
        <dbReference type="SAM" id="Phobius"/>
    </source>
</evidence>
<feature type="transmembrane region" description="Helical" evidence="6">
    <location>
        <begin position="110"/>
        <end position="131"/>
    </location>
</feature>
<dbReference type="OrthoDB" id="5962323at2759"/>
<feature type="domain" description="G-protein coupled receptors family 1 profile" evidence="7">
    <location>
        <begin position="91"/>
        <end position="375"/>
    </location>
</feature>
<dbReference type="InterPro" id="IPR019427">
    <property type="entry name" value="7TM_GPCR_serpentine_rcpt_Srw"/>
</dbReference>
<keyword evidence="3 6" id="KW-0812">Transmembrane</keyword>
<dbReference type="PANTHER" id="PTHR47023:SF1">
    <property type="entry name" value="SEX PEPTIDE RECEPTOR"/>
    <property type="match status" value="1"/>
</dbReference>
<dbReference type="GO" id="GO:0008528">
    <property type="term" value="F:G protein-coupled peptide receptor activity"/>
    <property type="evidence" value="ECO:0007669"/>
    <property type="project" value="InterPro"/>
</dbReference>
<dbReference type="STRING" id="1965070.A0A443RIG9"/>
<evidence type="ECO:0000313" key="9">
    <source>
        <dbReference type="Proteomes" id="UP000285301"/>
    </source>
</evidence>
<evidence type="ECO:0000313" key="8">
    <source>
        <dbReference type="EMBL" id="RWS15076.1"/>
    </source>
</evidence>
<dbReference type="Proteomes" id="UP000285301">
    <property type="component" value="Unassembled WGS sequence"/>
</dbReference>
<feature type="transmembrane region" description="Helical" evidence="6">
    <location>
        <begin position="258"/>
        <end position="281"/>
    </location>
</feature>
<dbReference type="InterPro" id="IPR000276">
    <property type="entry name" value="GPCR_Rhodpsn"/>
</dbReference>
<keyword evidence="9" id="KW-1185">Reference proteome</keyword>
<dbReference type="Pfam" id="PF10324">
    <property type="entry name" value="7TM_GPCR_Srw"/>
    <property type="match status" value="1"/>
</dbReference>
<feature type="transmembrane region" description="Helical" evidence="6">
    <location>
        <begin position="143"/>
        <end position="176"/>
    </location>
</feature>
<feature type="transmembrane region" description="Helical" evidence="6">
    <location>
        <begin position="314"/>
        <end position="336"/>
    </location>
</feature>
<proteinExistence type="inferred from homology"/>
<accession>A0A443RIG9</accession>
<keyword evidence="4 6" id="KW-1133">Transmembrane helix</keyword>
<dbReference type="PRINTS" id="PR00237">
    <property type="entry name" value="GPCRRHODOPSN"/>
</dbReference>
<evidence type="ECO:0000256" key="4">
    <source>
        <dbReference type="ARBA" id="ARBA00022989"/>
    </source>
</evidence>
<evidence type="ECO:0000256" key="1">
    <source>
        <dbReference type="ARBA" id="ARBA00004370"/>
    </source>
</evidence>
<evidence type="ECO:0000259" key="7">
    <source>
        <dbReference type="PROSITE" id="PS50262"/>
    </source>
</evidence>
<dbReference type="InterPro" id="IPR017452">
    <property type="entry name" value="GPCR_Rhodpsn_7TM"/>
</dbReference>
<feature type="transmembrane region" description="Helical" evidence="6">
    <location>
        <begin position="356"/>
        <end position="377"/>
    </location>
</feature>
<dbReference type="GO" id="GO:0016020">
    <property type="term" value="C:membrane"/>
    <property type="evidence" value="ECO:0007669"/>
    <property type="project" value="UniProtKB-SubCell"/>
</dbReference>